<dbReference type="PANTHER" id="PTHR10963">
    <property type="entry name" value="GLYCOSYL HYDROLASE-RELATED"/>
    <property type="match status" value="1"/>
</dbReference>
<dbReference type="Gene3D" id="2.60.120.200">
    <property type="match status" value="1"/>
</dbReference>
<dbReference type="InterPro" id="IPR050546">
    <property type="entry name" value="Glycosyl_Hydrlase_16"/>
</dbReference>
<comment type="caution">
    <text evidence="3">The sequence shown here is derived from an EMBL/GenBank/DDBJ whole genome shotgun (WGS) entry which is preliminary data.</text>
</comment>
<dbReference type="CDD" id="cd02181">
    <property type="entry name" value="GH16_fungal_Lam16A_glucanase"/>
    <property type="match status" value="1"/>
</dbReference>
<dbReference type="AlphaFoldDB" id="A0A8H5ATW4"/>
<accession>A0A8H5ATW4</accession>
<dbReference type="EMBL" id="JAACJJ010000057">
    <property type="protein sequence ID" value="KAF5310922.1"/>
    <property type="molecule type" value="Genomic_DNA"/>
</dbReference>
<dbReference type="PROSITE" id="PS51762">
    <property type="entry name" value="GH16_2"/>
    <property type="match status" value="1"/>
</dbReference>
<organism evidence="3 4">
    <name type="scientific">Psilocybe cf. subviscida</name>
    <dbReference type="NCBI Taxonomy" id="2480587"/>
    <lineage>
        <taxon>Eukaryota</taxon>
        <taxon>Fungi</taxon>
        <taxon>Dikarya</taxon>
        <taxon>Basidiomycota</taxon>
        <taxon>Agaricomycotina</taxon>
        <taxon>Agaricomycetes</taxon>
        <taxon>Agaricomycetidae</taxon>
        <taxon>Agaricales</taxon>
        <taxon>Agaricineae</taxon>
        <taxon>Strophariaceae</taxon>
        <taxon>Psilocybe</taxon>
    </lineage>
</organism>
<sequence length="422" mass="46282">MKTLAVFVFVLDKARHCLCVIYKNQYHRRERKFALNPVFYTLKMLSSRLSTQLLPLLLFTSAFAFDVVKDYSGNTFFDEWDFYGHWDNLTLGDVVWVDRTNATEKRLAYLNEAGNAILKVDTSPVVWDNKRDSVRITSQREYDIGSLWIIDVVHLPTGCSVWPAFWTKGHNWPDDGEIDIIEGINRVNYNQMALHTLPGCTHVSPAPPTQRGRSGQLDCSVDAGCTVIETSPNSFGEGFNAVGGGVWATQFDESGIYIWFWSRNDIPRSITESTPASSIQTADWGNPSAFYPSGPNCDIASSFSEQSIVITITLCGTWAGNPDIYNPQCGSVGEFGKCYEDNVMGDGSNYNDAYFEIKYIRAYAEPGSPAASSVTASVGPSATGTSPSTTDAPSPTIVGNSASTVHVGSMVAFAYFVIALGV</sequence>
<dbReference type="GO" id="GO:0009251">
    <property type="term" value="P:glucan catabolic process"/>
    <property type="evidence" value="ECO:0007669"/>
    <property type="project" value="TreeGrafter"/>
</dbReference>
<dbReference type="FunFam" id="2.60.120.200:FF:000179">
    <property type="entry name" value="Unplaced genomic scaffold supercont1.19, whole genome shotgun sequence"/>
    <property type="match status" value="1"/>
</dbReference>
<protein>
    <recommendedName>
        <fullName evidence="2">GH16 domain-containing protein</fullName>
    </recommendedName>
</protein>
<proteinExistence type="predicted"/>
<feature type="compositionally biased region" description="Low complexity" evidence="1">
    <location>
        <begin position="379"/>
        <end position="395"/>
    </location>
</feature>
<dbReference type="OrthoDB" id="192832at2759"/>
<reference evidence="3 4" key="1">
    <citation type="journal article" date="2020" name="ISME J.">
        <title>Uncovering the hidden diversity of litter-decomposition mechanisms in mushroom-forming fungi.</title>
        <authorList>
            <person name="Floudas D."/>
            <person name="Bentzer J."/>
            <person name="Ahren D."/>
            <person name="Johansson T."/>
            <person name="Persson P."/>
            <person name="Tunlid A."/>
        </authorList>
    </citation>
    <scope>NUCLEOTIDE SEQUENCE [LARGE SCALE GENOMIC DNA]</scope>
    <source>
        <strain evidence="3 4">CBS 101986</strain>
    </source>
</reference>
<evidence type="ECO:0000313" key="4">
    <source>
        <dbReference type="Proteomes" id="UP000567179"/>
    </source>
</evidence>
<dbReference type="InterPro" id="IPR000757">
    <property type="entry name" value="Beta-glucanase-like"/>
</dbReference>
<dbReference type="Pfam" id="PF26113">
    <property type="entry name" value="GH16_XgeA"/>
    <property type="match status" value="1"/>
</dbReference>
<gene>
    <name evidence="3" type="ORF">D9619_007968</name>
</gene>
<dbReference type="GO" id="GO:0004553">
    <property type="term" value="F:hydrolase activity, hydrolyzing O-glycosyl compounds"/>
    <property type="evidence" value="ECO:0007669"/>
    <property type="project" value="InterPro"/>
</dbReference>
<feature type="region of interest" description="Disordered" evidence="1">
    <location>
        <begin position="374"/>
        <end position="395"/>
    </location>
</feature>
<dbReference type="Proteomes" id="UP000567179">
    <property type="component" value="Unassembled WGS sequence"/>
</dbReference>
<dbReference type="PANTHER" id="PTHR10963:SF24">
    <property type="entry name" value="GLYCOSIDASE C21B10.07-RELATED"/>
    <property type="match status" value="1"/>
</dbReference>
<dbReference type="SUPFAM" id="SSF49899">
    <property type="entry name" value="Concanavalin A-like lectins/glucanases"/>
    <property type="match status" value="1"/>
</dbReference>
<evidence type="ECO:0000256" key="1">
    <source>
        <dbReference type="SAM" id="MobiDB-lite"/>
    </source>
</evidence>
<evidence type="ECO:0000259" key="2">
    <source>
        <dbReference type="PROSITE" id="PS51762"/>
    </source>
</evidence>
<feature type="domain" description="GH16" evidence="2">
    <location>
        <begin position="69"/>
        <end position="368"/>
    </location>
</feature>
<evidence type="ECO:0000313" key="3">
    <source>
        <dbReference type="EMBL" id="KAF5310922.1"/>
    </source>
</evidence>
<dbReference type="InterPro" id="IPR013320">
    <property type="entry name" value="ConA-like_dom_sf"/>
</dbReference>
<keyword evidence="4" id="KW-1185">Reference proteome</keyword>
<name>A0A8H5ATW4_9AGAR</name>